<comment type="catalytic activity">
    <reaction evidence="6">
        <text>3',5'-cyclic CMP + H2O = CMP + H(+)</text>
        <dbReference type="Rhea" id="RHEA:72675"/>
        <dbReference type="ChEBI" id="CHEBI:15377"/>
        <dbReference type="ChEBI" id="CHEBI:15378"/>
        <dbReference type="ChEBI" id="CHEBI:58003"/>
        <dbReference type="ChEBI" id="CHEBI:60377"/>
    </reaction>
    <physiologicalReaction direction="left-to-right" evidence="6">
        <dbReference type="Rhea" id="RHEA:72676"/>
    </physiologicalReaction>
</comment>
<dbReference type="InterPro" id="IPR004797">
    <property type="entry name" value="Competence_ComEC/Rec2"/>
</dbReference>
<sequence>MSRRPVVAAALLWTAGYVLAFSVQWDWLSVYISLFLGIAAIGLWFTRVPGRTAMCCLLIIMISAGYYEDYDRHNQTKLSISVEAAEKQKEIPYGLDGLITTRVDVDGDKASFTVRSDRDEGELFAVSIKLLSKEEQYTAQTWQRGDHVGLTGTLQLPGEARNFDGFDYRSFLRFKHVHWQLTVKGANQVKIVPSNSWTWDIVMRWNDQFREMLGEGIGRIFPAEQTGFMKSMLIGVTDDMDPLQFQQFSQLGLTHILAVSGLNVAIFLTCLLWLMRRLRFTRETYLLTAITLMPFYIAVTGASPSIIRAGLMAMLALYAAYRHTLKDGLHTVLLVGLGMLIWEPYFMLDVSFQLSFLVTIGLIIGVPPVNSLLPIRSTVWRNAVSITLVAQCVSFPVSIYYFNQFSLLSFLANFFLVPIFSMVTMPGGTAALILGFAYVPAGKAVAWIIAQINGWIFDLVDMSSRWDWFQTIWPTPGIGWIVCYYASCTAFVWFLLQKKRKKNEHQGPMLSLNLTRKSIQALRIQNAASIVGLPICILSLLLLLGLGYKPELWKREGQVDFIDVGQGDSIIITTPQNRRVILVDGGGTISFRKPGDEWKQRKDSYEVGRKLLVPLLKKRGIQRIDYLIVTHQDADHIGGLQAVLEQIPVSKLIFNGTFKPGIGVEKLFQTALDKQVKLVKAFAGDRLQADSETVLSMLAPVPWDAAGGLRLEKEQNEESVVFMMEMSGTRWLFTGDMDQASETAVLRMLEADWNLIIPPVPSAASANINFAAPNVQRKITMTTIATNIDVLKVAHHGSKTSSSTAWLDSWKPRLAVISVGLLNSYGHPNPQVLSRLEERDVSILRTDRNGEVQMRVKDGKIQVRTKLIRNEDHALN</sequence>
<comment type="function">
    <text evidence="7">Counteracts the endogenous Pycsar antiviral defense system. Phosphodiesterase that enables metal-dependent hydrolysis of host cyclic nucleotide Pycsar defense signals such as cCMP and cUMP.</text>
</comment>
<dbReference type="InterPro" id="IPR052159">
    <property type="entry name" value="Competence_DNA_uptake"/>
</dbReference>
<name>A0A972GSF8_9BACL</name>
<comment type="catalytic activity">
    <reaction evidence="8">
        <text>3',5'-cyclic UMP + H2O = UMP + H(+)</text>
        <dbReference type="Rhea" id="RHEA:70575"/>
        <dbReference type="ChEBI" id="CHEBI:15377"/>
        <dbReference type="ChEBI" id="CHEBI:15378"/>
        <dbReference type="ChEBI" id="CHEBI:57865"/>
        <dbReference type="ChEBI" id="CHEBI:184387"/>
    </reaction>
    <physiologicalReaction direction="left-to-right" evidence="8">
        <dbReference type="Rhea" id="RHEA:70576"/>
    </physiologicalReaction>
</comment>
<reference evidence="11" key="1">
    <citation type="submission" date="2019-10" db="EMBL/GenBank/DDBJ databases">
        <title>Description of Paenibacillus glebae sp. nov.</title>
        <authorList>
            <person name="Carlier A."/>
            <person name="Qi S."/>
        </authorList>
    </citation>
    <scope>NUCLEOTIDE SEQUENCE</scope>
    <source>
        <strain evidence="11">LMG 31456</strain>
    </source>
</reference>
<evidence type="ECO:0000313" key="12">
    <source>
        <dbReference type="Proteomes" id="UP000641588"/>
    </source>
</evidence>
<accession>A0A972GSF8</accession>
<dbReference type="Gene3D" id="3.60.15.10">
    <property type="entry name" value="Ribonuclease Z/Hydroxyacylglutathione hydrolase-like"/>
    <property type="match status" value="1"/>
</dbReference>
<evidence type="ECO:0000256" key="3">
    <source>
        <dbReference type="ARBA" id="ARBA00022692"/>
    </source>
</evidence>
<proteinExistence type="predicted"/>
<gene>
    <name evidence="11" type="ORF">GC093_20055</name>
</gene>
<evidence type="ECO:0000256" key="8">
    <source>
        <dbReference type="ARBA" id="ARBA00048505"/>
    </source>
</evidence>
<evidence type="ECO:0000256" key="1">
    <source>
        <dbReference type="ARBA" id="ARBA00004651"/>
    </source>
</evidence>
<feature type="transmembrane region" description="Helical" evidence="9">
    <location>
        <begin position="477"/>
        <end position="496"/>
    </location>
</feature>
<dbReference type="SMART" id="SM00849">
    <property type="entry name" value="Lactamase_B"/>
    <property type="match status" value="1"/>
</dbReference>
<evidence type="ECO:0000256" key="7">
    <source>
        <dbReference type="ARBA" id="ARBA00034301"/>
    </source>
</evidence>
<dbReference type="EMBL" id="WHOD01000070">
    <property type="protein sequence ID" value="NOU95503.1"/>
    <property type="molecule type" value="Genomic_DNA"/>
</dbReference>
<evidence type="ECO:0000256" key="5">
    <source>
        <dbReference type="ARBA" id="ARBA00023136"/>
    </source>
</evidence>
<dbReference type="Proteomes" id="UP000641588">
    <property type="component" value="Unassembled WGS sequence"/>
</dbReference>
<dbReference type="InterPro" id="IPR004477">
    <property type="entry name" value="ComEC_N"/>
</dbReference>
<dbReference type="Pfam" id="PF03772">
    <property type="entry name" value="Competence"/>
    <property type="match status" value="1"/>
</dbReference>
<feature type="transmembrane region" description="Helical" evidence="9">
    <location>
        <begin position="432"/>
        <end position="457"/>
    </location>
</feature>
<keyword evidence="4 9" id="KW-1133">Transmembrane helix</keyword>
<keyword evidence="3 9" id="KW-0812">Transmembrane</keyword>
<dbReference type="RefSeq" id="WP_171653692.1">
    <property type="nucleotide sequence ID" value="NZ_WHOD01000070.1"/>
</dbReference>
<dbReference type="SUPFAM" id="SSF56281">
    <property type="entry name" value="Metallo-hydrolase/oxidoreductase"/>
    <property type="match status" value="1"/>
</dbReference>
<dbReference type="PANTHER" id="PTHR30619:SF1">
    <property type="entry name" value="RECOMBINATION PROTEIN 2"/>
    <property type="match status" value="1"/>
</dbReference>
<organism evidence="11 12">
    <name type="scientific">Paenibacillus foliorum</name>
    <dbReference type="NCBI Taxonomy" id="2654974"/>
    <lineage>
        <taxon>Bacteria</taxon>
        <taxon>Bacillati</taxon>
        <taxon>Bacillota</taxon>
        <taxon>Bacilli</taxon>
        <taxon>Bacillales</taxon>
        <taxon>Paenibacillaceae</taxon>
        <taxon>Paenibacillus</taxon>
    </lineage>
</organism>
<dbReference type="GO" id="GO:0030420">
    <property type="term" value="P:establishment of competence for transformation"/>
    <property type="evidence" value="ECO:0007669"/>
    <property type="project" value="InterPro"/>
</dbReference>
<dbReference type="InterPro" id="IPR036866">
    <property type="entry name" value="RibonucZ/Hydroxyglut_hydro"/>
</dbReference>
<keyword evidence="12" id="KW-1185">Reference proteome</keyword>
<dbReference type="GO" id="GO:0005886">
    <property type="term" value="C:plasma membrane"/>
    <property type="evidence" value="ECO:0007669"/>
    <property type="project" value="UniProtKB-SubCell"/>
</dbReference>
<feature type="transmembrane region" description="Helical" evidence="9">
    <location>
        <begin position="380"/>
        <end position="401"/>
    </location>
</feature>
<dbReference type="PANTHER" id="PTHR30619">
    <property type="entry name" value="DNA INTERNALIZATION/COMPETENCE PROTEIN COMEC/REC2"/>
    <property type="match status" value="1"/>
</dbReference>
<feature type="domain" description="Metallo-beta-lactamase" evidence="10">
    <location>
        <begin position="566"/>
        <end position="760"/>
    </location>
</feature>
<evidence type="ECO:0000256" key="4">
    <source>
        <dbReference type="ARBA" id="ARBA00022989"/>
    </source>
</evidence>
<feature type="transmembrane region" description="Helical" evidence="9">
    <location>
        <begin position="526"/>
        <end position="548"/>
    </location>
</feature>
<evidence type="ECO:0000256" key="6">
    <source>
        <dbReference type="ARBA" id="ARBA00034221"/>
    </source>
</evidence>
<dbReference type="InterPro" id="IPR001279">
    <property type="entry name" value="Metallo-B-lactamas"/>
</dbReference>
<dbReference type="Pfam" id="PF13567">
    <property type="entry name" value="DUF4131"/>
    <property type="match status" value="1"/>
</dbReference>
<feature type="transmembrane region" description="Helical" evidence="9">
    <location>
        <begin position="30"/>
        <end position="46"/>
    </location>
</feature>
<dbReference type="NCBIfam" id="TIGR00361">
    <property type="entry name" value="ComEC_Rec2"/>
    <property type="match status" value="1"/>
</dbReference>
<dbReference type="CDD" id="cd07731">
    <property type="entry name" value="ComA-like_MBL-fold"/>
    <property type="match status" value="1"/>
</dbReference>
<dbReference type="NCBIfam" id="TIGR00360">
    <property type="entry name" value="ComEC_N-term"/>
    <property type="match status" value="1"/>
</dbReference>
<dbReference type="Pfam" id="PF00753">
    <property type="entry name" value="Lactamase_B"/>
    <property type="match status" value="1"/>
</dbReference>
<dbReference type="AlphaFoldDB" id="A0A972GSF8"/>
<feature type="transmembrane region" description="Helical" evidence="9">
    <location>
        <begin position="354"/>
        <end position="373"/>
    </location>
</feature>
<keyword evidence="2" id="KW-1003">Cell membrane</keyword>
<feature type="transmembrane region" description="Helical" evidence="9">
    <location>
        <begin position="295"/>
        <end position="321"/>
    </location>
</feature>
<evidence type="ECO:0000313" key="11">
    <source>
        <dbReference type="EMBL" id="NOU95503.1"/>
    </source>
</evidence>
<comment type="caution">
    <text evidence="11">The sequence shown here is derived from an EMBL/GenBank/DDBJ whole genome shotgun (WGS) entry which is preliminary data.</text>
</comment>
<keyword evidence="5 9" id="KW-0472">Membrane</keyword>
<evidence type="ECO:0000259" key="10">
    <source>
        <dbReference type="SMART" id="SM00849"/>
    </source>
</evidence>
<dbReference type="InterPro" id="IPR025405">
    <property type="entry name" value="DUF4131"/>
</dbReference>
<feature type="transmembrane region" description="Helical" evidence="9">
    <location>
        <begin position="253"/>
        <end position="275"/>
    </location>
</feature>
<evidence type="ECO:0000256" key="9">
    <source>
        <dbReference type="SAM" id="Phobius"/>
    </source>
</evidence>
<protein>
    <submittedName>
        <fullName evidence="11">DNA internalization-related competence protein ComEC/Rec2</fullName>
    </submittedName>
</protein>
<evidence type="ECO:0000256" key="2">
    <source>
        <dbReference type="ARBA" id="ARBA00022475"/>
    </source>
</evidence>
<feature type="transmembrane region" description="Helical" evidence="9">
    <location>
        <begin position="328"/>
        <end position="348"/>
    </location>
</feature>
<comment type="subcellular location">
    <subcellularLocation>
        <location evidence="1">Cell membrane</location>
        <topology evidence="1">Multi-pass membrane protein</topology>
    </subcellularLocation>
</comment>
<dbReference type="InterPro" id="IPR035681">
    <property type="entry name" value="ComA-like_MBL"/>
</dbReference>